<accession>A0ABQ3USI4</accession>
<dbReference type="SUPFAM" id="SSF140931">
    <property type="entry name" value="Fic-like"/>
    <property type="match status" value="1"/>
</dbReference>
<sequence>MSRQQKPKMNARLATRLQEKKAELDRHRPLPAGTVTRLNEDLKVMLTHHSTAIEGNTLTLNETAMVIEYGMTVGGHSLREYKETENHARAYDYVLQLVNGKGDQHWQRNTPISQEVVLTLHKLVMLTILDEEQTGVWRTVPVYIRGSNMTPPPAREVPRLMREWEKWVEGKQGRQYDPVTRAAIAHHGFEAVHPFPDGNGRVGRLLLNLMLMREGYPPALVLKDWRVRYIHALQEGNTGNYNPLINLIGQAVEASLDLYLEACATTPATEEEDAFPLPQLAREFGYEPEVLSWAARYGRLEARKRGHHWFATRAAVAEYKRRAEQYRQRGHKRGE</sequence>
<dbReference type="EMBL" id="BNJG01000002">
    <property type="protein sequence ID" value="GHO55769.1"/>
    <property type="molecule type" value="Genomic_DNA"/>
</dbReference>
<dbReference type="PROSITE" id="PS51459">
    <property type="entry name" value="FIDO"/>
    <property type="match status" value="1"/>
</dbReference>
<dbReference type="PANTHER" id="PTHR13504">
    <property type="entry name" value="FIDO DOMAIN-CONTAINING PROTEIN DDB_G0283145"/>
    <property type="match status" value="1"/>
</dbReference>
<keyword evidence="3" id="KW-1185">Reference proteome</keyword>
<dbReference type="InterPro" id="IPR003812">
    <property type="entry name" value="Fido"/>
</dbReference>
<reference evidence="2 3" key="1">
    <citation type="journal article" date="2021" name="Int. J. Syst. Evol. Microbiol.">
        <title>Reticulibacter mediterranei gen. nov., sp. nov., within the new family Reticulibacteraceae fam. nov., and Ktedonospora formicarum gen. nov., sp. nov., Ktedonobacter robiniae sp. nov., Dictyobacter formicarum sp. nov. and Dictyobacter arantiisoli sp. nov., belonging to the class Ktedonobacteria.</title>
        <authorList>
            <person name="Yabe S."/>
            <person name="Zheng Y."/>
            <person name="Wang C.M."/>
            <person name="Sakai Y."/>
            <person name="Abe K."/>
            <person name="Yokota A."/>
            <person name="Donadio S."/>
            <person name="Cavaletti L."/>
            <person name="Monciardini P."/>
        </authorList>
    </citation>
    <scope>NUCLEOTIDE SEQUENCE [LARGE SCALE GENOMIC DNA]</scope>
    <source>
        <strain evidence="2 3">SOSP1-30</strain>
    </source>
</reference>
<dbReference type="PANTHER" id="PTHR13504:SF38">
    <property type="entry name" value="FIDO DOMAIN-CONTAINING PROTEIN"/>
    <property type="match status" value="1"/>
</dbReference>
<protein>
    <recommendedName>
        <fullName evidence="1">Fido domain-containing protein</fullName>
    </recommendedName>
</protein>
<dbReference type="InterPro" id="IPR036597">
    <property type="entry name" value="Fido-like_dom_sf"/>
</dbReference>
<evidence type="ECO:0000313" key="3">
    <source>
        <dbReference type="Proteomes" id="UP000654345"/>
    </source>
</evidence>
<comment type="caution">
    <text evidence="2">The sequence shown here is derived from an EMBL/GenBank/DDBJ whole genome shotgun (WGS) entry which is preliminary data.</text>
</comment>
<dbReference type="RefSeq" id="WP_201372417.1">
    <property type="nucleotide sequence ID" value="NZ_BNJG01000002.1"/>
</dbReference>
<evidence type="ECO:0000313" key="2">
    <source>
        <dbReference type="EMBL" id="GHO55769.1"/>
    </source>
</evidence>
<proteinExistence type="predicted"/>
<gene>
    <name evidence="2" type="ORF">KSB_42440</name>
</gene>
<dbReference type="Gene3D" id="1.10.3290.10">
    <property type="entry name" value="Fido-like domain"/>
    <property type="match status" value="1"/>
</dbReference>
<feature type="domain" description="Fido" evidence="1">
    <location>
        <begin position="112"/>
        <end position="250"/>
    </location>
</feature>
<evidence type="ECO:0000259" key="1">
    <source>
        <dbReference type="PROSITE" id="PS51459"/>
    </source>
</evidence>
<dbReference type="InterPro" id="IPR040198">
    <property type="entry name" value="Fido_containing"/>
</dbReference>
<dbReference type="Proteomes" id="UP000654345">
    <property type="component" value="Unassembled WGS sequence"/>
</dbReference>
<dbReference type="Pfam" id="PF02661">
    <property type="entry name" value="Fic"/>
    <property type="match status" value="1"/>
</dbReference>
<organism evidence="2 3">
    <name type="scientific">Ktedonobacter robiniae</name>
    <dbReference type="NCBI Taxonomy" id="2778365"/>
    <lineage>
        <taxon>Bacteria</taxon>
        <taxon>Bacillati</taxon>
        <taxon>Chloroflexota</taxon>
        <taxon>Ktedonobacteria</taxon>
        <taxon>Ktedonobacterales</taxon>
        <taxon>Ktedonobacteraceae</taxon>
        <taxon>Ktedonobacter</taxon>
    </lineage>
</organism>
<name>A0ABQ3USI4_9CHLR</name>